<keyword evidence="3" id="KW-1185">Reference proteome</keyword>
<proteinExistence type="predicted"/>
<accession>A0A2T7A718</accession>
<evidence type="ECO:0008006" key="4">
    <source>
        <dbReference type="Google" id="ProtNLM"/>
    </source>
</evidence>
<comment type="caution">
    <text evidence="2">The sequence shown here is derived from an EMBL/GenBank/DDBJ whole genome shotgun (WGS) entry which is preliminary data.</text>
</comment>
<evidence type="ECO:0000256" key="1">
    <source>
        <dbReference type="SAM" id="Phobius"/>
    </source>
</evidence>
<dbReference type="Proteomes" id="UP000244722">
    <property type="component" value="Unassembled WGS sequence"/>
</dbReference>
<feature type="transmembrane region" description="Helical" evidence="1">
    <location>
        <begin position="90"/>
        <end position="109"/>
    </location>
</feature>
<protein>
    <recommendedName>
        <fullName evidence="4">Transmembrane protein</fullName>
    </recommendedName>
</protein>
<organism evidence="2 3">
    <name type="scientific">Tuber borchii</name>
    <name type="common">White truffle</name>
    <dbReference type="NCBI Taxonomy" id="42251"/>
    <lineage>
        <taxon>Eukaryota</taxon>
        <taxon>Fungi</taxon>
        <taxon>Dikarya</taxon>
        <taxon>Ascomycota</taxon>
        <taxon>Pezizomycotina</taxon>
        <taxon>Pezizomycetes</taxon>
        <taxon>Pezizales</taxon>
        <taxon>Tuberaceae</taxon>
        <taxon>Tuber</taxon>
    </lineage>
</organism>
<dbReference type="AlphaFoldDB" id="A0A2T7A718"/>
<name>A0A2T7A718_TUBBO</name>
<keyword evidence="1" id="KW-0472">Membrane</keyword>
<keyword evidence="1" id="KW-1133">Transmembrane helix</keyword>
<evidence type="ECO:0000313" key="2">
    <source>
        <dbReference type="EMBL" id="PUU83543.1"/>
    </source>
</evidence>
<gene>
    <name evidence="2" type="ORF">B9Z19DRAFT_1072036</name>
</gene>
<keyword evidence="1" id="KW-0812">Transmembrane</keyword>
<dbReference type="EMBL" id="NESQ01000009">
    <property type="protein sequence ID" value="PUU83543.1"/>
    <property type="molecule type" value="Genomic_DNA"/>
</dbReference>
<feature type="transmembrane region" description="Helical" evidence="1">
    <location>
        <begin position="46"/>
        <end position="70"/>
    </location>
</feature>
<sequence>MKKGRRTGEKRGPSVVYSCSPRQPGIKACRSACSRLVMIGQRSKKVILLSSSSWISPCFLFACSFAQQFIHLTYYSVPCLSLPFFSFIRSFVPAGYLPVIPLLSLVAFSSNRSLLNLNRCKRRDKNRPLKKQVAHQLALLCKVSG</sequence>
<reference evidence="2 3" key="1">
    <citation type="submission" date="2017-04" db="EMBL/GenBank/DDBJ databases">
        <title>Draft genome sequence of Tuber borchii Vittad., a whitish edible truffle.</title>
        <authorList>
            <consortium name="DOE Joint Genome Institute"/>
            <person name="Murat C."/>
            <person name="Kuo A."/>
            <person name="Barry K.W."/>
            <person name="Clum A."/>
            <person name="Dockter R.B."/>
            <person name="Fauchery L."/>
            <person name="Iotti M."/>
            <person name="Kohler A."/>
            <person name="Labutti K."/>
            <person name="Lindquist E.A."/>
            <person name="Lipzen A."/>
            <person name="Ohm R.A."/>
            <person name="Wang M."/>
            <person name="Grigoriev I.V."/>
            <person name="Zambonelli A."/>
            <person name="Martin F.M."/>
        </authorList>
    </citation>
    <scope>NUCLEOTIDE SEQUENCE [LARGE SCALE GENOMIC DNA]</scope>
    <source>
        <strain evidence="2 3">Tbo3840</strain>
    </source>
</reference>
<evidence type="ECO:0000313" key="3">
    <source>
        <dbReference type="Proteomes" id="UP000244722"/>
    </source>
</evidence>